<evidence type="ECO:0000256" key="9">
    <source>
        <dbReference type="ARBA" id="ARBA00023180"/>
    </source>
</evidence>
<keyword evidence="8 14" id="KW-0675">Receptor</keyword>
<evidence type="ECO:0000256" key="15">
    <source>
        <dbReference type="SAM" id="Phobius"/>
    </source>
</evidence>
<accession>A0A8D2KUR6</accession>
<evidence type="ECO:0000256" key="5">
    <source>
        <dbReference type="ARBA" id="ARBA00023040"/>
    </source>
</evidence>
<evidence type="ECO:0000256" key="13">
    <source>
        <dbReference type="ARBA" id="ARBA00039587"/>
    </source>
</evidence>
<dbReference type="GO" id="GO:0004930">
    <property type="term" value="F:G protein-coupled receptor activity"/>
    <property type="evidence" value="ECO:0007669"/>
    <property type="project" value="UniProtKB-KW"/>
</dbReference>
<evidence type="ECO:0000313" key="18">
    <source>
        <dbReference type="Proteomes" id="UP000694545"/>
    </source>
</evidence>
<sequence>MGDNMSTSLENTSAASINTSQSAGISSVNAVCSTLLLLSFLVGAAMNGFCLWVLGVKMKKTVYALWFFHLVLSYLMVCAFLPFYAIYALLGFHWIFGTVFCKLSTFIFSLWMFIAAFLLTIISLDRCLIIGNPTWTQNHRSIPWAKKLIAWTWLASVALSVAYPVFQETLTERVNGQMKCGYSFVFSKNTPMHLAFFLVQFLLAFLLPFIIILGCYCWISCEMKTKRLVRTGKPFRVLVAAVASFFICWLPFHLYHAALLASHIPEQITCILWDLAAAGVCFNVCGTPIIYLFVGEKFQQVFKTSMLTLQTTGGRSALYPVRCCFCPRLL</sequence>
<comment type="function">
    <text evidence="12">Orphan receptor; could be a chemoattractant receptor.</text>
</comment>
<dbReference type="PANTHER" id="PTHR24225:SF5">
    <property type="entry name" value="G-PROTEIN COUPLED RECEPTOR 33-RELATED"/>
    <property type="match status" value="1"/>
</dbReference>
<evidence type="ECO:0000313" key="17">
    <source>
        <dbReference type="Ensembl" id="ENSVKKP00000009575.1"/>
    </source>
</evidence>
<keyword evidence="6 15" id="KW-0472">Membrane</keyword>
<feature type="transmembrane region" description="Helical" evidence="15">
    <location>
        <begin position="194"/>
        <end position="216"/>
    </location>
</feature>
<dbReference type="Ensembl" id="ENSVKKT00000009813.1">
    <property type="protein sequence ID" value="ENSVKKP00000009575.1"/>
    <property type="gene ID" value="ENSVKKG00000006763.1"/>
</dbReference>
<reference evidence="17" key="1">
    <citation type="submission" date="2025-08" db="UniProtKB">
        <authorList>
            <consortium name="Ensembl"/>
        </authorList>
    </citation>
    <scope>IDENTIFICATION</scope>
</reference>
<evidence type="ECO:0000256" key="10">
    <source>
        <dbReference type="ARBA" id="ARBA00023224"/>
    </source>
</evidence>
<keyword evidence="18" id="KW-1185">Reference proteome</keyword>
<comment type="similarity">
    <text evidence="14">Belongs to the G-protein coupled receptor 1 family.</text>
</comment>
<dbReference type="Pfam" id="PF00001">
    <property type="entry name" value="7tm_1"/>
    <property type="match status" value="1"/>
</dbReference>
<dbReference type="InterPro" id="IPR000276">
    <property type="entry name" value="GPCR_Rhodpsn"/>
</dbReference>
<dbReference type="AlphaFoldDB" id="A0A8D2KUR6"/>
<evidence type="ECO:0000256" key="11">
    <source>
        <dbReference type="ARBA" id="ARBA00025736"/>
    </source>
</evidence>
<dbReference type="SUPFAM" id="SSF81321">
    <property type="entry name" value="Family A G protein-coupled receptor-like"/>
    <property type="match status" value="1"/>
</dbReference>
<dbReference type="InterPro" id="IPR017452">
    <property type="entry name" value="GPCR_Rhodpsn_7TM"/>
</dbReference>
<dbReference type="GO" id="GO:0004875">
    <property type="term" value="F:complement receptor activity"/>
    <property type="evidence" value="ECO:0007669"/>
    <property type="project" value="TreeGrafter"/>
</dbReference>
<evidence type="ECO:0000256" key="7">
    <source>
        <dbReference type="ARBA" id="ARBA00023157"/>
    </source>
</evidence>
<keyword evidence="7" id="KW-1015">Disulfide bond</keyword>
<dbReference type="PANTHER" id="PTHR24225">
    <property type="entry name" value="CHEMOTACTIC RECEPTOR"/>
    <property type="match status" value="1"/>
</dbReference>
<keyword evidence="5 14" id="KW-0297">G-protein coupled receptor</keyword>
<evidence type="ECO:0000256" key="12">
    <source>
        <dbReference type="ARBA" id="ARBA00037161"/>
    </source>
</evidence>
<dbReference type="PRINTS" id="PR00526">
    <property type="entry name" value="FMETLEUPHER"/>
</dbReference>
<dbReference type="OMA" id="QHRTPRW"/>
<dbReference type="Proteomes" id="UP000694545">
    <property type="component" value="Unplaced"/>
</dbReference>
<feature type="transmembrane region" description="Helical" evidence="15">
    <location>
        <begin position="108"/>
        <end position="128"/>
    </location>
</feature>
<dbReference type="Gene3D" id="1.20.1070.10">
    <property type="entry name" value="Rhodopsin 7-helix transmembrane proteins"/>
    <property type="match status" value="1"/>
</dbReference>
<dbReference type="GO" id="GO:0005886">
    <property type="term" value="C:plasma membrane"/>
    <property type="evidence" value="ECO:0007669"/>
    <property type="project" value="UniProtKB-SubCell"/>
</dbReference>
<evidence type="ECO:0000256" key="1">
    <source>
        <dbReference type="ARBA" id="ARBA00004651"/>
    </source>
</evidence>
<dbReference type="GO" id="GO:0007204">
    <property type="term" value="P:positive regulation of cytosolic calcium ion concentration"/>
    <property type="evidence" value="ECO:0007669"/>
    <property type="project" value="TreeGrafter"/>
</dbReference>
<evidence type="ECO:0000259" key="16">
    <source>
        <dbReference type="PROSITE" id="PS50262"/>
    </source>
</evidence>
<feature type="transmembrane region" description="Helical" evidence="15">
    <location>
        <begin position="35"/>
        <end position="54"/>
    </location>
</feature>
<dbReference type="PROSITE" id="PS50262">
    <property type="entry name" value="G_PROTEIN_RECEP_F1_2"/>
    <property type="match status" value="1"/>
</dbReference>
<dbReference type="PROSITE" id="PS00237">
    <property type="entry name" value="G_PROTEIN_RECEP_F1_1"/>
    <property type="match status" value="1"/>
</dbReference>
<feature type="transmembrane region" description="Helical" evidence="15">
    <location>
        <begin position="148"/>
        <end position="166"/>
    </location>
</feature>
<reference evidence="17" key="2">
    <citation type="submission" date="2025-09" db="UniProtKB">
        <authorList>
            <consortium name="Ensembl"/>
        </authorList>
    </citation>
    <scope>IDENTIFICATION</scope>
</reference>
<keyword evidence="3 14" id="KW-0812">Transmembrane</keyword>
<evidence type="ECO:0000256" key="8">
    <source>
        <dbReference type="ARBA" id="ARBA00023170"/>
    </source>
</evidence>
<evidence type="ECO:0000256" key="14">
    <source>
        <dbReference type="RuleBase" id="RU000688"/>
    </source>
</evidence>
<feature type="transmembrane region" description="Helical" evidence="15">
    <location>
        <begin position="275"/>
        <end position="294"/>
    </location>
</feature>
<organism evidence="17 18">
    <name type="scientific">Varanus komodoensis</name>
    <name type="common">Komodo dragon</name>
    <dbReference type="NCBI Taxonomy" id="61221"/>
    <lineage>
        <taxon>Eukaryota</taxon>
        <taxon>Metazoa</taxon>
        <taxon>Chordata</taxon>
        <taxon>Craniata</taxon>
        <taxon>Vertebrata</taxon>
        <taxon>Euteleostomi</taxon>
        <taxon>Lepidosauria</taxon>
        <taxon>Squamata</taxon>
        <taxon>Bifurcata</taxon>
        <taxon>Unidentata</taxon>
        <taxon>Episquamata</taxon>
        <taxon>Toxicofera</taxon>
        <taxon>Anguimorpha</taxon>
        <taxon>Paleoanguimorpha</taxon>
        <taxon>Varanoidea</taxon>
        <taxon>Varanidae</taxon>
        <taxon>Varanus</taxon>
    </lineage>
</organism>
<evidence type="ECO:0000256" key="3">
    <source>
        <dbReference type="ARBA" id="ARBA00022692"/>
    </source>
</evidence>
<dbReference type="PRINTS" id="PR00237">
    <property type="entry name" value="GPCRRHODOPSN"/>
</dbReference>
<keyword evidence="2" id="KW-1003">Cell membrane</keyword>
<dbReference type="GO" id="GO:0007200">
    <property type="term" value="P:phospholipase C-activating G protein-coupled receptor signaling pathway"/>
    <property type="evidence" value="ECO:0007669"/>
    <property type="project" value="TreeGrafter"/>
</dbReference>
<dbReference type="InterPro" id="IPR000826">
    <property type="entry name" value="Formyl_rcpt-rel"/>
</dbReference>
<comment type="similarity">
    <text evidence="11">Belongs to the chemokine-like receptor (CMKLR) family.</text>
</comment>
<evidence type="ECO:0000256" key="2">
    <source>
        <dbReference type="ARBA" id="ARBA00022475"/>
    </source>
</evidence>
<evidence type="ECO:0000256" key="6">
    <source>
        <dbReference type="ARBA" id="ARBA00023136"/>
    </source>
</evidence>
<keyword evidence="4 15" id="KW-1133">Transmembrane helix</keyword>
<keyword evidence="9" id="KW-0325">Glycoprotein</keyword>
<keyword evidence="10 14" id="KW-0807">Transducer</keyword>
<dbReference type="GO" id="GO:0006954">
    <property type="term" value="P:inflammatory response"/>
    <property type="evidence" value="ECO:0007669"/>
    <property type="project" value="TreeGrafter"/>
</dbReference>
<comment type="subcellular location">
    <subcellularLocation>
        <location evidence="1">Cell membrane</location>
        <topology evidence="1">Multi-pass membrane protein</topology>
    </subcellularLocation>
</comment>
<feature type="transmembrane region" description="Helical" evidence="15">
    <location>
        <begin position="237"/>
        <end position="255"/>
    </location>
</feature>
<proteinExistence type="inferred from homology"/>
<name>A0A8D2KUR6_VARKO</name>
<evidence type="ECO:0000256" key="4">
    <source>
        <dbReference type="ARBA" id="ARBA00022989"/>
    </source>
</evidence>
<feature type="transmembrane region" description="Helical" evidence="15">
    <location>
        <begin position="66"/>
        <end position="96"/>
    </location>
</feature>
<protein>
    <recommendedName>
        <fullName evidence="13">Probable G-protein coupled receptor 33</fullName>
    </recommendedName>
</protein>
<feature type="domain" description="G-protein coupled receptors family 1 profile" evidence="16">
    <location>
        <begin position="46"/>
        <end position="291"/>
    </location>
</feature>